<feature type="transmembrane region" description="Helical" evidence="1">
    <location>
        <begin position="13"/>
        <end position="30"/>
    </location>
</feature>
<evidence type="ECO:0000256" key="1">
    <source>
        <dbReference type="SAM" id="Phobius"/>
    </source>
</evidence>
<evidence type="ECO:0000313" key="3">
    <source>
        <dbReference type="Proteomes" id="UP000000304"/>
    </source>
</evidence>
<dbReference type="Proteomes" id="UP000000304">
    <property type="component" value="Unassembled WGS sequence"/>
</dbReference>
<keyword evidence="1" id="KW-0472">Membrane</keyword>
<keyword evidence="1" id="KW-0812">Transmembrane</keyword>
<dbReference type="EMBL" id="CH991352">
    <property type="protein sequence ID" value="EDX16259.1"/>
    <property type="molecule type" value="Genomic_DNA"/>
</dbReference>
<keyword evidence="1" id="KW-1133">Transmembrane helix</keyword>
<name>B4NW12_DROSI</name>
<organism evidence="2 3">
    <name type="scientific">Drosophila simulans</name>
    <name type="common">Fruit fly</name>
    <dbReference type="NCBI Taxonomy" id="7240"/>
    <lineage>
        <taxon>Eukaryota</taxon>
        <taxon>Metazoa</taxon>
        <taxon>Ecdysozoa</taxon>
        <taxon>Arthropoda</taxon>
        <taxon>Hexapoda</taxon>
        <taxon>Insecta</taxon>
        <taxon>Pterygota</taxon>
        <taxon>Neoptera</taxon>
        <taxon>Endopterygota</taxon>
        <taxon>Diptera</taxon>
        <taxon>Brachycera</taxon>
        <taxon>Muscomorpha</taxon>
        <taxon>Ephydroidea</taxon>
        <taxon>Drosophilidae</taxon>
        <taxon>Drosophila</taxon>
        <taxon>Sophophora</taxon>
    </lineage>
</organism>
<keyword evidence="3" id="KW-1185">Reference proteome</keyword>
<reference evidence="2 3" key="1">
    <citation type="journal article" date="2007" name="Nature">
        <title>Evolution of genes and genomes on the Drosophila phylogeny.</title>
        <authorList>
            <consortium name="Drosophila 12 Genomes Consortium"/>
            <person name="Clark A.G."/>
            <person name="Eisen M.B."/>
            <person name="Smith D.R."/>
            <person name="Bergman C.M."/>
            <person name="Oliver B."/>
            <person name="Markow T.A."/>
            <person name="Kaufman T.C."/>
            <person name="Kellis M."/>
            <person name="Gelbart W."/>
            <person name="Iyer V.N."/>
            <person name="Pollard D.A."/>
            <person name="Sackton T.B."/>
            <person name="Larracuente A.M."/>
            <person name="Singh N.D."/>
            <person name="Abad J.P."/>
            <person name="Abt D.N."/>
            <person name="Adryan B."/>
            <person name="Aguade M."/>
            <person name="Akashi H."/>
            <person name="Anderson W.W."/>
            <person name="Aquadro C.F."/>
            <person name="Ardell D.H."/>
            <person name="Arguello R."/>
            <person name="Artieri C.G."/>
            <person name="Barbash D.A."/>
            <person name="Barker D."/>
            <person name="Barsanti P."/>
            <person name="Batterham P."/>
            <person name="Batzoglou S."/>
            <person name="Begun D."/>
            <person name="Bhutkar A."/>
            <person name="Blanco E."/>
            <person name="Bosak S.A."/>
            <person name="Bradley R.K."/>
            <person name="Brand A.D."/>
            <person name="Brent M.R."/>
            <person name="Brooks A.N."/>
            <person name="Brown R.H."/>
            <person name="Butlin R.K."/>
            <person name="Caggese C."/>
            <person name="Calvi B.R."/>
            <person name="Bernardo de Carvalho A."/>
            <person name="Caspi A."/>
            <person name="Castrezana S."/>
            <person name="Celniker S.E."/>
            <person name="Chang J.L."/>
            <person name="Chapple C."/>
            <person name="Chatterji S."/>
            <person name="Chinwalla A."/>
            <person name="Civetta A."/>
            <person name="Clifton S.W."/>
            <person name="Comeron J.M."/>
            <person name="Costello J.C."/>
            <person name="Coyne J.A."/>
            <person name="Daub J."/>
            <person name="David R.G."/>
            <person name="Delcher A.L."/>
            <person name="Delehaunty K."/>
            <person name="Do C.B."/>
            <person name="Ebling H."/>
            <person name="Edwards K."/>
            <person name="Eickbush T."/>
            <person name="Evans J.D."/>
            <person name="Filipski A."/>
            <person name="Findeiss S."/>
            <person name="Freyhult E."/>
            <person name="Fulton L."/>
            <person name="Fulton R."/>
            <person name="Garcia A.C."/>
            <person name="Gardiner A."/>
            <person name="Garfield D.A."/>
            <person name="Garvin B.E."/>
            <person name="Gibson G."/>
            <person name="Gilbert D."/>
            <person name="Gnerre S."/>
            <person name="Godfrey J."/>
            <person name="Good R."/>
            <person name="Gotea V."/>
            <person name="Gravely B."/>
            <person name="Greenberg A.J."/>
            <person name="Griffiths-Jones S."/>
            <person name="Gross S."/>
            <person name="Guigo R."/>
            <person name="Gustafson E.A."/>
            <person name="Haerty W."/>
            <person name="Hahn M.W."/>
            <person name="Halligan D.L."/>
            <person name="Halpern A.L."/>
            <person name="Halter G.M."/>
            <person name="Han M.V."/>
            <person name="Heger A."/>
            <person name="Hillier L."/>
            <person name="Hinrichs A.S."/>
            <person name="Holmes I."/>
            <person name="Hoskins R.A."/>
            <person name="Hubisz M.J."/>
            <person name="Hultmark D."/>
            <person name="Huntley M.A."/>
            <person name="Jaffe D.B."/>
            <person name="Jagadeeshan S."/>
            <person name="Jeck W.R."/>
            <person name="Johnson J."/>
            <person name="Jones C.D."/>
            <person name="Jordan W.C."/>
            <person name="Karpen G.H."/>
            <person name="Kataoka E."/>
            <person name="Keightley P.D."/>
            <person name="Kheradpour P."/>
            <person name="Kirkness E.F."/>
            <person name="Koerich L.B."/>
            <person name="Kristiansen K."/>
            <person name="Kudrna D."/>
            <person name="Kulathinal R.J."/>
            <person name="Kumar S."/>
            <person name="Kwok R."/>
            <person name="Lander E."/>
            <person name="Langley C.H."/>
            <person name="Lapoint R."/>
            <person name="Lazzaro B.P."/>
            <person name="Lee S.J."/>
            <person name="Levesque L."/>
            <person name="Li R."/>
            <person name="Lin C.F."/>
            <person name="Lin M.F."/>
            <person name="Lindblad-Toh K."/>
            <person name="Llopart A."/>
            <person name="Long M."/>
            <person name="Low L."/>
            <person name="Lozovsky E."/>
            <person name="Lu J."/>
            <person name="Luo M."/>
            <person name="Machado C.A."/>
            <person name="Makalowski W."/>
            <person name="Marzo M."/>
            <person name="Matsuda M."/>
            <person name="Matzkin L."/>
            <person name="McAllister B."/>
            <person name="McBride C.S."/>
            <person name="McKernan B."/>
            <person name="McKernan K."/>
            <person name="Mendez-Lago M."/>
            <person name="Minx P."/>
            <person name="Mollenhauer M.U."/>
            <person name="Montooth K."/>
            <person name="Mount S.M."/>
            <person name="Mu X."/>
            <person name="Myers E."/>
            <person name="Negre B."/>
            <person name="Newfeld S."/>
            <person name="Nielsen R."/>
            <person name="Noor M.A."/>
            <person name="O'Grady P."/>
            <person name="Pachter L."/>
            <person name="Papaceit M."/>
            <person name="Parisi M.J."/>
            <person name="Parisi M."/>
            <person name="Parts L."/>
            <person name="Pedersen J.S."/>
            <person name="Pesole G."/>
            <person name="Phillippy A.M."/>
            <person name="Ponting C.P."/>
            <person name="Pop M."/>
            <person name="Porcelli D."/>
            <person name="Powell J.R."/>
            <person name="Prohaska S."/>
            <person name="Pruitt K."/>
            <person name="Puig M."/>
            <person name="Quesneville H."/>
            <person name="Ram K.R."/>
            <person name="Rand D."/>
            <person name="Rasmussen M.D."/>
            <person name="Reed L.K."/>
            <person name="Reenan R."/>
            <person name="Reily A."/>
            <person name="Remington K.A."/>
            <person name="Rieger T.T."/>
            <person name="Ritchie M.G."/>
            <person name="Robin C."/>
            <person name="Rogers Y.H."/>
            <person name="Rohde C."/>
            <person name="Rozas J."/>
            <person name="Rubenfield M.J."/>
            <person name="Ruiz A."/>
            <person name="Russo S."/>
            <person name="Salzberg S.L."/>
            <person name="Sanchez-Gracia A."/>
            <person name="Saranga D.J."/>
            <person name="Sato H."/>
            <person name="Schaeffer S.W."/>
            <person name="Schatz M.C."/>
            <person name="Schlenke T."/>
            <person name="Schwartz R."/>
            <person name="Segarra C."/>
            <person name="Singh R.S."/>
            <person name="Sirot L."/>
            <person name="Sirota M."/>
            <person name="Sisneros N.B."/>
            <person name="Smith C.D."/>
            <person name="Smith T.F."/>
            <person name="Spieth J."/>
            <person name="Stage D.E."/>
            <person name="Stark A."/>
            <person name="Stephan W."/>
            <person name="Strausberg R.L."/>
            <person name="Strempel S."/>
            <person name="Sturgill D."/>
            <person name="Sutton G."/>
            <person name="Sutton G.G."/>
            <person name="Tao W."/>
            <person name="Teichmann S."/>
            <person name="Tobari Y.N."/>
            <person name="Tomimura Y."/>
            <person name="Tsolas J.M."/>
            <person name="Valente V.L."/>
            <person name="Venter E."/>
            <person name="Venter J.C."/>
            <person name="Vicario S."/>
            <person name="Vieira F.G."/>
            <person name="Vilella A.J."/>
            <person name="Villasante A."/>
            <person name="Walenz B."/>
            <person name="Wang J."/>
            <person name="Wasserman M."/>
            <person name="Watts T."/>
            <person name="Wilson D."/>
            <person name="Wilson R.K."/>
            <person name="Wing R.A."/>
            <person name="Wolfner M.F."/>
            <person name="Wong A."/>
            <person name="Wong G.K."/>
            <person name="Wu C.I."/>
            <person name="Wu G."/>
            <person name="Yamamoto D."/>
            <person name="Yang H.P."/>
            <person name="Yang S.P."/>
            <person name="Yorke J.A."/>
            <person name="Yoshida K."/>
            <person name="Zdobnov E."/>
            <person name="Zhang P."/>
            <person name="Zhang Y."/>
            <person name="Zimin A.V."/>
            <person name="Baldwin J."/>
            <person name="Abdouelleil A."/>
            <person name="Abdulkadir J."/>
            <person name="Abebe A."/>
            <person name="Abera B."/>
            <person name="Abreu J."/>
            <person name="Acer S.C."/>
            <person name="Aftuck L."/>
            <person name="Alexander A."/>
            <person name="An P."/>
            <person name="Anderson E."/>
            <person name="Anderson S."/>
            <person name="Arachi H."/>
            <person name="Azer M."/>
            <person name="Bachantsang P."/>
            <person name="Barry A."/>
            <person name="Bayul T."/>
            <person name="Berlin A."/>
            <person name="Bessette D."/>
            <person name="Bloom T."/>
            <person name="Blye J."/>
            <person name="Boguslavskiy L."/>
            <person name="Bonnet C."/>
            <person name="Boukhgalter B."/>
            <person name="Bourzgui I."/>
            <person name="Brown A."/>
            <person name="Cahill P."/>
            <person name="Channer S."/>
            <person name="Cheshatsang Y."/>
            <person name="Chuda L."/>
            <person name="Citroen M."/>
            <person name="Collymore A."/>
            <person name="Cooke P."/>
            <person name="Costello M."/>
            <person name="D'Aco K."/>
            <person name="Daza R."/>
            <person name="De Haan G."/>
            <person name="DeGray S."/>
            <person name="DeMaso C."/>
            <person name="Dhargay N."/>
            <person name="Dooley K."/>
            <person name="Dooley E."/>
            <person name="Doricent M."/>
            <person name="Dorje P."/>
            <person name="Dorjee K."/>
            <person name="Dupes A."/>
            <person name="Elong R."/>
            <person name="Falk J."/>
            <person name="Farina A."/>
            <person name="Faro S."/>
            <person name="Ferguson D."/>
            <person name="Fisher S."/>
            <person name="Foley C.D."/>
            <person name="Franke A."/>
            <person name="Friedrich D."/>
            <person name="Gadbois L."/>
            <person name="Gearin G."/>
            <person name="Gearin C.R."/>
            <person name="Giannoukos G."/>
            <person name="Goode T."/>
            <person name="Graham J."/>
            <person name="Grandbois E."/>
            <person name="Grewal S."/>
            <person name="Gyaltsen K."/>
            <person name="Hafez N."/>
            <person name="Hagos B."/>
            <person name="Hall J."/>
            <person name="Henson C."/>
            <person name="Hollinger A."/>
            <person name="Honan T."/>
            <person name="Huard M.D."/>
            <person name="Hughes L."/>
            <person name="Hurhula B."/>
            <person name="Husby M.E."/>
            <person name="Kamat A."/>
            <person name="Kanga B."/>
            <person name="Kashin S."/>
            <person name="Khazanovich D."/>
            <person name="Kisner P."/>
            <person name="Lance K."/>
            <person name="Lara M."/>
            <person name="Lee W."/>
            <person name="Lennon N."/>
            <person name="Letendre F."/>
            <person name="LeVine R."/>
            <person name="Lipovsky A."/>
            <person name="Liu X."/>
            <person name="Liu J."/>
            <person name="Liu S."/>
            <person name="Lokyitsang T."/>
            <person name="Lokyitsang Y."/>
            <person name="Lubonja R."/>
            <person name="Lui A."/>
            <person name="MacDonald P."/>
            <person name="Magnisalis V."/>
            <person name="Maru K."/>
            <person name="Matthews C."/>
            <person name="McCusker W."/>
            <person name="McDonough S."/>
            <person name="Mehta T."/>
            <person name="Meldrim J."/>
            <person name="Meneus L."/>
            <person name="Mihai O."/>
            <person name="Mihalev A."/>
            <person name="Mihova T."/>
            <person name="Mittelman R."/>
            <person name="Mlenga V."/>
            <person name="Montmayeur A."/>
            <person name="Mulrain L."/>
            <person name="Navidi A."/>
            <person name="Naylor J."/>
            <person name="Negash T."/>
            <person name="Nguyen T."/>
            <person name="Nguyen N."/>
            <person name="Nicol R."/>
            <person name="Norbu C."/>
            <person name="Norbu N."/>
            <person name="Novod N."/>
            <person name="O'Neill B."/>
            <person name="Osman S."/>
            <person name="Markiewicz E."/>
            <person name="Oyono O.L."/>
            <person name="Patti C."/>
            <person name="Phunkhang P."/>
            <person name="Pierre F."/>
            <person name="Priest M."/>
            <person name="Raghuraman S."/>
            <person name="Rege F."/>
            <person name="Reyes R."/>
            <person name="Rise C."/>
            <person name="Rogov P."/>
            <person name="Ross K."/>
            <person name="Ryan E."/>
            <person name="Settipalli S."/>
            <person name="Shea T."/>
            <person name="Sherpa N."/>
            <person name="Shi L."/>
            <person name="Shih D."/>
            <person name="Sparrow T."/>
            <person name="Spaulding J."/>
            <person name="Stalker J."/>
            <person name="Stange-Thomann N."/>
            <person name="Stavropoulos S."/>
            <person name="Stone C."/>
            <person name="Strader C."/>
            <person name="Tesfaye S."/>
            <person name="Thomson T."/>
            <person name="Thoulutsang Y."/>
            <person name="Thoulutsang D."/>
            <person name="Topham K."/>
            <person name="Topping I."/>
            <person name="Tsamla T."/>
            <person name="Vassiliev H."/>
            <person name="Vo A."/>
            <person name="Wangchuk T."/>
            <person name="Wangdi T."/>
            <person name="Weiand M."/>
            <person name="Wilkinson J."/>
            <person name="Wilson A."/>
            <person name="Yadav S."/>
            <person name="Young G."/>
            <person name="Yu Q."/>
            <person name="Zembek L."/>
            <person name="Zhong D."/>
            <person name="Zimmer A."/>
            <person name="Zwirko Z."/>
            <person name="Jaffe D.B."/>
            <person name="Alvarez P."/>
            <person name="Brockman W."/>
            <person name="Butler J."/>
            <person name="Chin C."/>
            <person name="Gnerre S."/>
            <person name="Grabherr M."/>
            <person name="Kleber M."/>
            <person name="Mauceli E."/>
            <person name="MacCallum I."/>
        </authorList>
    </citation>
    <scope>NUCLEOTIDE SEQUENCE [LARGE SCALE GENOMIC DNA]</scope>
    <source>
        <strain evidence="3">white501</strain>
    </source>
</reference>
<protein>
    <submittedName>
        <fullName evidence="2">GD15937</fullName>
    </submittedName>
</protein>
<sequence length="89" mass="9654">MVPQLWRDLSPDAAVAATATAMGSAAYAWLSQSQYRSFRRCDAVPAVCVYRDRLECLARAAGLGAAMLSQSAGGNSLEMQQQRRMQSPE</sequence>
<gene>
    <name evidence="2" type="primary">Dsim\GD15937</name>
    <name evidence="2" type="ORF">Dsim_GD15937</name>
</gene>
<evidence type="ECO:0000313" key="2">
    <source>
        <dbReference type="EMBL" id="EDX16259.1"/>
    </source>
</evidence>
<dbReference type="AlphaFoldDB" id="B4NW12"/>
<dbReference type="HOGENOM" id="CLU_2457183_0_0_1"/>
<accession>B4NW12</accession>
<proteinExistence type="predicted"/>